<evidence type="ECO:0000256" key="1">
    <source>
        <dbReference type="SAM" id="Phobius"/>
    </source>
</evidence>
<dbReference type="Proteomes" id="UP000601361">
    <property type="component" value="Unassembled WGS sequence"/>
</dbReference>
<evidence type="ECO:0008006" key="4">
    <source>
        <dbReference type="Google" id="ProtNLM"/>
    </source>
</evidence>
<comment type="caution">
    <text evidence="2">The sequence shown here is derived from an EMBL/GenBank/DDBJ whole genome shotgun (WGS) entry which is preliminary data.</text>
</comment>
<protein>
    <recommendedName>
        <fullName evidence="4">DUF3592 domain-containing protein</fullName>
    </recommendedName>
</protein>
<evidence type="ECO:0000313" key="2">
    <source>
        <dbReference type="EMBL" id="GGG57390.1"/>
    </source>
</evidence>
<organism evidence="2 3">
    <name type="scientific">Hymenobacter glacieicola</name>
    <dbReference type="NCBI Taxonomy" id="1562124"/>
    <lineage>
        <taxon>Bacteria</taxon>
        <taxon>Pseudomonadati</taxon>
        <taxon>Bacteroidota</taxon>
        <taxon>Cytophagia</taxon>
        <taxon>Cytophagales</taxon>
        <taxon>Hymenobacteraceae</taxon>
        <taxon>Hymenobacter</taxon>
    </lineage>
</organism>
<keyword evidence="1" id="KW-0472">Membrane</keyword>
<accession>A0ABQ1X2Z3</accession>
<sequence length="126" mass="14368">MPMHNLPTELLLTILAGCALLVAGQQSRRRFLRLHHHGLRTQGTVVSFRKTGDDRYATICFLTEDNRQIIQEVIDYGYSKESSLSIWYDPLLPTHFVIGSPSKMGFYSITLIGTILIVYAIWRLIS</sequence>
<feature type="transmembrane region" description="Helical" evidence="1">
    <location>
        <begin position="104"/>
        <end position="125"/>
    </location>
</feature>
<reference evidence="3" key="1">
    <citation type="journal article" date="2019" name="Int. J. Syst. Evol. Microbiol.">
        <title>The Global Catalogue of Microorganisms (GCM) 10K type strain sequencing project: providing services to taxonomists for standard genome sequencing and annotation.</title>
        <authorList>
            <consortium name="The Broad Institute Genomics Platform"/>
            <consortium name="The Broad Institute Genome Sequencing Center for Infectious Disease"/>
            <person name="Wu L."/>
            <person name="Ma J."/>
        </authorList>
    </citation>
    <scope>NUCLEOTIDE SEQUENCE [LARGE SCALE GENOMIC DNA]</scope>
    <source>
        <strain evidence="3">CGMCC 1.12990</strain>
    </source>
</reference>
<gene>
    <name evidence="2" type="ORF">GCM10011378_36830</name>
</gene>
<keyword evidence="1" id="KW-1133">Transmembrane helix</keyword>
<name>A0ABQ1X2Z3_9BACT</name>
<evidence type="ECO:0000313" key="3">
    <source>
        <dbReference type="Proteomes" id="UP000601361"/>
    </source>
</evidence>
<keyword evidence="3" id="KW-1185">Reference proteome</keyword>
<dbReference type="EMBL" id="BMGS01000011">
    <property type="protein sequence ID" value="GGG57390.1"/>
    <property type="molecule type" value="Genomic_DNA"/>
</dbReference>
<keyword evidence="1" id="KW-0812">Transmembrane</keyword>
<proteinExistence type="predicted"/>